<name>A0A9Q1GVH9_9CARY</name>
<evidence type="ECO:0000259" key="1">
    <source>
        <dbReference type="Pfam" id="PF05678"/>
    </source>
</evidence>
<sequence>MDLMKITKEKQKMVENQAMVKNKGKGRGGKRSDSEKHAMKVVYISTPMKVKTSASKFMKIVQELTGRESDVVRIMESFGGSGRDTWMVVDHDDDDHHHYSDHGVEPSLVVDDGSSPSCSSEELVDHHHFGHGVLGRKQEESGPFNCNLLFDHQFSFHFDQELVLLFRY</sequence>
<organism evidence="2 3">
    <name type="scientific">Carnegiea gigantea</name>
    <dbReference type="NCBI Taxonomy" id="171969"/>
    <lineage>
        <taxon>Eukaryota</taxon>
        <taxon>Viridiplantae</taxon>
        <taxon>Streptophyta</taxon>
        <taxon>Embryophyta</taxon>
        <taxon>Tracheophyta</taxon>
        <taxon>Spermatophyta</taxon>
        <taxon>Magnoliopsida</taxon>
        <taxon>eudicotyledons</taxon>
        <taxon>Gunneridae</taxon>
        <taxon>Pentapetalae</taxon>
        <taxon>Caryophyllales</taxon>
        <taxon>Cactineae</taxon>
        <taxon>Cactaceae</taxon>
        <taxon>Cactoideae</taxon>
        <taxon>Echinocereeae</taxon>
        <taxon>Carnegiea</taxon>
    </lineage>
</organism>
<dbReference type="Proteomes" id="UP001153076">
    <property type="component" value="Unassembled WGS sequence"/>
</dbReference>
<dbReference type="EMBL" id="JAKOGI010001110">
    <property type="protein sequence ID" value="KAJ8427691.1"/>
    <property type="molecule type" value="Genomic_DNA"/>
</dbReference>
<feature type="domain" description="VQ" evidence="1">
    <location>
        <begin position="44"/>
        <end position="70"/>
    </location>
</feature>
<dbReference type="Pfam" id="PF05678">
    <property type="entry name" value="VQ"/>
    <property type="match status" value="1"/>
</dbReference>
<comment type="caution">
    <text evidence="2">The sequence shown here is derived from an EMBL/GenBank/DDBJ whole genome shotgun (WGS) entry which is preliminary data.</text>
</comment>
<dbReference type="OrthoDB" id="1725273at2759"/>
<evidence type="ECO:0000313" key="3">
    <source>
        <dbReference type="Proteomes" id="UP001153076"/>
    </source>
</evidence>
<dbReference type="InterPro" id="IPR008889">
    <property type="entry name" value="VQ"/>
</dbReference>
<protein>
    <recommendedName>
        <fullName evidence="1">VQ domain-containing protein</fullName>
    </recommendedName>
</protein>
<accession>A0A9Q1GVH9</accession>
<evidence type="ECO:0000313" key="2">
    <source>
        <dbReference type="EMBL" id="KAJ8427691.1"/>
    </source>
</evidence>
<keyword evidence="3" id="KW-1185">Reference proteome</keyword>
<dbReference type="PANTHER" id="PTHR33624:SF17">
    <property type="entry name" value="OS07G0687400 PROTEIN"/>
    <property type="match status" value="1"/>
</dbReference>
<dbReference type="AlphaFoldDB" id="A0A9Q1GVH9"/>
<dbReference type="InterPro" id="IPR039335">
    <property type="entry name" value="SIB1/2"/>
</dbReference>
<proteinExistence type="predicted"/>
<dbReference type="PANTHER" id="PTHR33624">
    <property type="entry name" value="SIGMA FACTOR BINDING PROTEIN 1, CHLOROPLASTIC"/>
    <property type="match status" value="1"/>
</dbReference>
<reference evidence="2" key="1">
    <citation type="submission" date="2022-04" db="EMBL/GenBank/DDBJ databases">
        <title>Carnegiea gigantea Genome sequencing and assembly v2.</title>
        <authorList>
            <person name="Copetti D."/>
            <person name="Sanderson M.J."/>
            <person name="Burquez A."/>
            <person name="Wojciechowski M.F."/>
        </authorList>
    </citation>
    <scope>NUCLEOTIDE SEQUENCE</scope>
    <source>
        <strain evidence="2">SGP5-SGP5p</strain>
        <tissue evidence="2">Aerial part</tissue>
    </source>
</reference>
<gene>
    <name evidence="2" type="ORF">Cgig2_003602</name>
</gene>